<feature type="region of interest" description="Disordered" evidence="4">
    <location>
        <begin position="192"/>
        <end position="212"/>
    </location>
</feature>
<dbReference type="OrthoDB" id="5511210at2759"/>
<dbReference type="FunFam" id="2.60.40.790:FF:000065">
    <property type="entry name" value="Heat shock protein"/>
    <property type="match status" value="1"/>
</dbReference>
<evidence type="ECO:0000259" key="5">
    <source>
        <dbReference type="PROSITE" id="PS01031"/>
    </source>
</evidence>
<dbReference type="PROSITE" id="PS01031">
    <property type="entry name" value="SHSP"/>
    <property type="match status" value="1"/>
</dbReference>
<dbReference type="Pfam" id="PF00011">
    <property type="entry name" value="HSP20"/>
    <property type="match status" value="1"/>
</dbReference>
<protein>
    <recommendedName>
        <fullName evidence="5">SHSP domain-containing protein</fullName>
    </recommendedName>
</protein>
<dbReference type="Gene3D" id="2.60.40.790">
    <property type="match status" value="1"/>
</dbReference>
<sequence length="212" mass="23795">MSFNTPFYDFFDAINNEVNSFSRLLDNTGYNVYDSSARNAQLPSTDKQVTRAGKNNQITHSKAAPLTALDDWFENDWPLIPEAVGKSSFVPPVDILDHDKNYEVTVTAPGVKDKKDINLEYHKERNQIVVSGEIPSTFDDSTKDKLKVQERFSGKFKRIISLPDYPGIDADNIKADYSNGILTLTIPKLKPSKDGSGIQKIEIFSQESSNKK</sequence>
<dbReference type="AlphaFoldDB" id="A0A7H9AVL7"/>
<dbReference type="CDD" id="cd06464">
    <property type="entry name" value="ACD_sHsps-like"/>
    <property type="match status" value="1"/>
</dbReference>
<dbReference type="InterPro" id="IPR031107">
    <property type="entry name" value="Small_HSP"/>
</dbReference>
<evidence type="ECO:0000256" key="1">
    <source>
        <dbReference type="ARBA" id="ARBA00023016"/>
    </source>
</evidence>
<keyword evidence="1" id="KW-0346">Stress response</keyword>
<dbReference type="SUPFAM" id="SSF49764">
    <property type="entry name" value="HSP20-like chaperones"/>
    <property type="match status" value="1"/>
</dbReference>
<dbReference type="EMBL" id="CP058604">
    <property type="protein sequence ID" value="QLG70408.1"/>
    <property type="molecule type" value="Genomic_DNA"/>
</dbReference>
<evidence type="ECO:0000256" key="3">
    <source>
        <dbReference type="RuleBase" id="RU003616"/>
    </source>
</evidence>
<evidence type="ECO:0000313" key="6">
    <source>
        <dbReference type="EMBL" id="QLG70408.1"/>
    </source>
</evidence>
<keyword evidence="7" id="KW-1185">Reference proteome</keyword>
<reference evidence="6 7" key="1">
    <citation type="submission" date="2020-07" db="EMBL/GenBank/DDBJ databases">
        <title>The yeast mating-type switching endonuclease HO is a domesticated member of an unorthodox homing genetic element family.</title>
        <authorList>
            <person name="Coughlan A.Y."/>
            <person name="Lombardi L."/>
            <person name="Braun-Galleani S."/>
            <person name="Martos A.R."/>
            <person name="Galeote V."/>
            <person name="Bigey F."/>
            <person name="Dequin S."/>
            <person name="Byrne K.P."/>
            <person name="Wolfe K.H."/>
        </authorList>
    </citation>
    <scope>NUCLEOTIDE SEQUENCE [LARGE SCALE GENOMIC DNA]</scope>
    <source>
        <strain evidence="6 7">NRRL Y-6702</strain>
    </source>
</reference>
<evidence type="ECO:0000256" key="4">
    <source>
        <dbReference type="SAM" id="MobiDB-lite"/>
    </source>
</evidence>
<dbReference type="InterPro" id="IPR008978">
    <property type="entry name" value="HSP20-like_chaperone"/>
</dbReference>
<dbReference type="Proteomes" id="UP000509704">
    <property type="component" value="Chromosome 1"/>
</dbReference>
<dbReference type="RefSeq" id="XP_037142136.1">
    <property type="nucleotide sequence ID" value="XM_037286241.1"/>
</dbReference>
<gene>
    <name evidence="6" type="ORF">HG535_0A03470</name>
</gene>
<evidence type="ECO:0000313" key="7">
    <source>
        <dbReference type="Proteomes" id="UP000509704"/>
    </source>
</evidence>
<comment type="similarity">
    <text evidence="2 3">Belongs to the small heat shock protein (HSP20) family.</text>
</comment>
<name>A0A7H9AVL7_ZYGMR</name>
<dbReference type="PANTHER" id="PTHR11527">
    <property type="entry name" value="HEAT-SHOCK PROTEIN 20 FAMILY MEMBER"/>
    <property type="match status" value="1"/>
</dbReference>
<dbReference type="GeneID" id="59234044"/>
<organism evidence="6 7">
    <name type="scientific">Zygotorulaspora mrakii</name>
    <name type="common">Zygosaccharomyces mrakii</name>
    <dbReference type="NCBI Taxonomy" id="42260"/>
    <lineage>
        <taxon>Eukaryota</taxon>
        <taxon>Fungi</taxon>
        <taxon>Dikarya</taxon>
        <taxon>Ascomycota</taxon>
        <taxon>Saccharomycotina</taxon>
        <taxon>Saccharomycetes</taxon>
        <taxon>Saccharomycetales</taxon>
        <taxon>Saccharomycetaceae</taxon>
        <taxon>Zygotorulaspora</taxon>
    </lineage>
</organism>
<dbReference type="InterPro" id="IPR002068">
    <property type="entry name" value="A-crystallin/Hsp20_dom"/>
</dbReference>
<dbReference type="KEGG" id="zmk:HG535_0A03470"/>
<accession>A0A7H9AVL7</accession>
<feature type="domain" description="SHSP" evidence="5">
    <location>
        <begin position="84"/>
        <end position="206"/>
    </location>
</feature>
<proteinExistence type="inferred from homology"/>
<evidence type="ECO:0000256" key="2">
    <source>
        <dbReference type="PROSITE-ProRule" id="PRU00285"/>
    </source>
</evidence>
<dbReference type="GO" id="GO:0006457">
    <property type="term" value="P:protein folding"/>
    <property type="evidence" value="ECO:0007669"/>
    <property type="project" value="UniProtKB-ARBA"/>
</dbReference>